<evidence type="ECO:0000313" key="3">
    <source>
        <dbReference type="Proteomes" id="UP001176961"/>
    </source>
</evidence>
<gene>
    <name evidence="2" type="ORF">CYNAS_LOCUS17647</name>
</gene>
<name>A0AA36H7U6_CYLNA</name>
<keyword evidence="1" id="KW-0812">Transmembrane</keyword>
<dbReference type="AlphaFoldDB" id="A0AA36H7U6"/>
<feature type="transmembrane region" description="Helical" evidence="1">
    <location>
        <begin position="7"/>
        <end position="34"/>
    </location>
</feature>
<proteinExistence type="predicted"/>
<reference evidence="2" key="1">
    <citation type="submission" date="2023-07" db="EMBL/GenBank/DDBJ databases">
        <authorList>
            <consortium name="CYATHOMIX"/>
        </authorList>
    </citation>
    <scope>NUCLEOTIDE SEQUENCE</scope>
    <source>
        <strain evidence="2">N/A</strain>
    </source>
</reference>
<feature type="transmembrane region" description="Helical" evidence="1">
    <location>
        <begin position="54"/>
        <end position="76"/>
    </location>
</feature>
<dbReference type="Proteomes" id="UP001176961">
    <property type="component" value="Unassembled WGS sequence"/>
</dbReference>
<comment type="caution">
    <text evidence="2">The sequence shown here is derived from an EMBL/GenBank/DDBJ whole genome shotgun (WGS) entry which is preliminary data.</text>
</comment>
<sequence>MGPYDMLWICIYYVISSFDTVFEIICMAAVFSSLSALLGFGDEERHPPCLCPQVYVRIISMTVGHLFSAVLLAWTINRDEERAQHNPPRCTCPHVASDSPRFCVAMRKHNDEDDEDGEDKHGDHD</sequence>
<organism evidence="2 3">
    <name type="scientific">Cylicocyclus nassatus</name>
    <name type="common">Nematode worm</name>
    <dbReference type="NCBI Taxonomy" id="53992"/>
    <lineage>
        <taxon>Eukaryota</taxon>
        <taxon>Metazoa</taxon>
        <taxon>Ecdysozoa</taxon>
        <taxon>Nematoda</taxon>
        <taxon>Chromadorea</taxon>
        <taxon>Rhabditida</taxon>
        <taxon>Rhabditina</taxon>
        <taxon>Rhabditomorpha</taxon>
        <taxon>Strongyloidea</taxon>
        <taxon>Strongylidae</taxon>
        <taxon>Cylicocyclus</taxon>
    </lineage>
</organism>
<evidence type="ECO:0000313" key="2">
    <source>
        <dbReference type="EMBL" id="CAJ0605664.1"/>
    </source>
</evidence>
<evidence type="ECO:0000256" key="1">
    <source>
        <dbReference type="SAM" id="Phobius"/>
    </source>
</evidence>
<protein>
    <submittedName>
        <fullName evidence="2">Uncharacterized protein</fullName>
    </submittedName>
</protein>
<keyword evidence="3" id="KW-1185">Reference proteome</keyword>
<accession>A0AA36H7U6</accession>
<keyword evidence="1" id="KW-1133">Transmembrane helix</keyword>
<keyword evidence="1" id="KW-0472">Membrane</keyword>
<dbReference type="EMBL" id="CATQJL010000316">
    <property type="protein sequence ID" value="CAJ0605664.1"/>
    <property type="molecule type" value="Genomic_DNA"/>
</dbReference>